<accession>A0AAV1HCU9</accession>
<evidence type="ECO:0000313" key="4">
    <source>
        <dbReference type="Proteomes" id="UP001178508"/>
    </source>
</evidence>
<evidence type="ECO:0000256" key="1">
    <source>
        <dbReference type="SAM" id="MobiDB-lite"/>
    </source>
</evidence>
<reference evidence="3" key="1">
    <citation type="submission" date="2023-08" db="EMBL/GenBank/DDBJ databases">
        <authorList>
            <person name="Alioto T."/>
            <person name="Alioto T."/>
            <person name="Gomez Garrido J."/>
        </authorList>
    </citation>
    <scope>NUCLEOTIDE SEQUENCE</scope>
</reference>
<evidence type="ECO:0000256" key="2">
    <source>
        <dbReference type="SAM" id="SignalP"/>
    </source>
</evidence>
<sequence length="186" mass="20273">MSKMRGIILSCLVGLAVAAPTTTLWMLPGSTTPLFAQPFLDDEVLVKHPNETTVLTNSSMTEEGQENVKEQMLPGSTFPLFPDLDEFLIKHPNETTVLTNSSMTEEGQENVKEQELIPTKNIQSLPAPAALRMDSKLPKGSTAPTEKKPTEVKPQILVYNSWTPLENAQGFGPEPTDGPVSEGVQK</sequence>
<dbReference type="AlphaFoldDB" id="A0AAV1HCU9"/>
<feature type="chain" id="PRO_5043606405" evidence="2">
    <location>
        <begin position="19"/>
        <end position="186"/>
    </location>
</feature>
<keyword evidence="2" id="KW-0732">Signal</keyword>
<feature type="region of interest" description="Disordered" evidence="1">
    <location>
        <begin position="133"/>
        <end position="186"/>
    </location>
</feature>
<gene>
    <name evidence="3" type="ORF">XNOV1_A005899</name>
</gene>
<evidence type="ECO:0000313" key="3">
    <source>
        <dbReference type="EMBL" id="CAJ1082584.1"/>
    </source>
</evidence>
<organism evidence="3 4">
    <name type="scientific">Xyrichtys novacula</name>
    <name type="common">Pearly razorfish</name>
    <name type="synonym">Hemipteronotus novacula</name>
    <dbReference type="NCBI Taxonomy" id="13765"/>
    <lineage>
        <taxon>Eukaryota</taxon>
        <taxon>Metazoa</taxon>
        <taxon>Chordata</taxon>
        <taxon>Craniata</taxon>
        <taxon>Vertebrata</taxon>
        <taxon>Euteleostomi</taxon>
        <taxon>Actinopterygii</taxon>
        <taxon>Neopterygii</taxon>
        <taxon>Teleostei</taxon>
        <taxon>Neoteleostei</taxon>
        <taxon>Acanthomorphata</taxon>
        <taxon>Eupercaria</taxon>
        <taxon>Labriformes</taxon>
        <taxon>Labridae</taxon>
        <taxon>Xyrichtys</taxon>
    </lineage>
</organism>
<proteinExistence type="predicted"/>
<keyword evidence="4" id="KW-1185">Reference proteome</keyword>
<feature type="signal peptide" evidence="2">
    <location>
        <begin position="1"/>
        <end position="18"/>
    </location>
</feature>
<dbReference type="EMBL" id="OY660883">
    <property type="protein sequence ID" value="CAJ1082584.1"/>
    <property type="molecule type" value="Genomic_DNA"/>
</dbReference>
<dbReference type="Proteomes" id="UP001178508">
    <property type="component" value="Chromosome 20"/>
</dbReference>
<name>A0AAV1HCU9_XYRNO</name>
<protein>
    <submittedName>
        <fullName evidence="3">Uncharacterized protein</fullName>
    </submittedName>
</protein>